<dbReference type="Pfam" id="PF18631">
    <property type="entry name" value="Cucumopine_C"/>
    <property type="match status" value="1"/>
</dbReference>
<feature type="domain" description="Cucumopine synthase C-terminal helical bundle" evidence="1">
    <location>
        <begin position="5"/>
        <end position="142"/>
    </location>
</feature>
<dbReference type="EMBL" id="QJJK01000018">
    <property type="protein sequence ID" value="PXW51918.1"/>
    <property type="molecule type" value="Genomic_DNA"/>
</dbReference>
<keyword evidence="3" id="KW-1185">Reference proteome</keyword>
<reference evidence="2 3" key="1">
    <citation type="submission" date="2018-05" db="EMBL/GenBank/DDBJ databases">
        <title>Genomic Encyclopedia of Type Strains, Phase IV (KMG-IV): sequencing the most valuable type-strain genomes for metagenomic binning, comparative biology and taxonomic classification.</title>
        <authorList>
            <person name="Goeker M."/>
        </authorList>
    </citation>
    <scope>NUCLEOTIDE SEQUENCE [LARGE SCALE GENOMIC DNA]</scope>
    <source>
        <strain evidence="2 3">DSM 6462</strain>
    </source>
</reference>
<protein>
    <recommendedName>
        <fullName evidence="1">Cucumopine synthase C-terminal helical bundle domain-containing protein</fullName>
    </recommendedName>
</protein>
<sequence>MTDVKTIAAALDAESAAITSVEPEEWRLVRTGRHGDNAGSYGQYFGTYDIAAGMLRDYTGYTLYPLVRMARSGKYTAAEMAQLFTEFDPAYSHYLGYSGLRKLGDFAERLREAFPVASIEDIATGLAALNRYANRLNAWNHHYFPWDLGEQFRYDSVPPEDRSYFDLSRIPSEAIGDAWIRMSWEPLGISVKVQLATFRNPELCRDVLEAAPFRVPQSHAMVTGKSIYAWTPILSTAPVAWREVIREAPFGRVRFSQNTGQKIIVQYGPTTEDLLAPVLGQIAVEDLGQIERLGAAVWESNYTSKDVIWLTVERL</sequence>
<dbReference type="AlphaFoldDB" id="A0A2V3TUD7"/>
<organism evidence="2 3">
    <name type="scientific">Chelatococcus asaccharovorans</name>
    <dbReference type="NCBI Taxonomy" id="28210"/>
    <lineage>
        <taxon>Bacteria</taxon>
        <taxon>Pseudomonadati</taxon>
        <taxon>Pseudomonadota</taxon>
        <taxon>Alphaproteobacteria</taxon>
        <taxon>Hyphomicrobiales</taxon>
        <taxon>Chelatococcaceae</taxon>
        <taxon>Chelatococcus</taxon>
    </lineage>
</organism>
<dbReference type="InterPro" id="IPR040602">
    <property type="entry name" value="Cucumopine_C"/>
</dbReference>
<evidence type="ECO:0000259" key="1">
    <source>
        <dbReference type="Pfam" id="PF18631"/>
    </source>
</evidence>
<name>A0A2V3TUD7_9HYPH</name>
<dbReference type="RefSeq" id="WP_110378227.1">
    <property type="nucleotide sequence ID" value="NZ_JAHBRY010000001.1"/>
</dbReference>
<evidence type="ECO:0000313" key="2">
    <source>
        <dbReference type="EMBL" id="PXW51918.1"/>
    </source>
</evidence>
<dbReference type="OrthoDB" id="1971562at2"/>
<comment type="caution">
    <text evidence="2">The sequence shown here is derived from an EMBL/GenBank/DDBJ whole genome shotgun (WGS) entry which is preliminary data.</text>
</comment>
<dbReference type="Gene3D" id="2.40.100.20">
    <property type="match status" value="1"/>
</dbReference>
<accession>A0A2V3TUD7</accession>
<proteinExistence type="predicted"/>
<gene>
    <name evidence="2" type="ORF">C7450_11873</name>
</gene>
<dbReference type="Proteomes" id="UP000248021">
    <property type="component" value="Unassembled WGS sequence"/>
</dbReference>
<evidence type="ECO:0000313" key="3">
    <source>
        <dbReference type="Proteomes" id="UP000248021"/>
    </source>
</evidence>